<evidence type="ECO:0000256" key="1">
    <source>
        <dbReference type="SAM" id="MobiDB-lite"/>
    </source>
</evidence>
<evidence type="ECO:0000313" key="2">
    <source>
        <dbReference type="EMBL" id="RDY11226.1"/>
    </source>
</evidence>
<accession>A0A371I863</accession>
<sequence>MVYKFYCAHGPVLTRSFGIVENDKMKETVMKQASSMEGQGSTLTDSSATTGLNINEDNRGSGSELEEAEYEEPPRRDCKAPSRNSFLNIENVEPKPPFLTLLLRCTQLTCILKLYL</sequence>
<dbReference type="AlphaFoldDB" id="A0A371I863"/>
<protein>
    <submittedName>
        <fullName evidence="2">Uncharacterized protein</fullName>
    </submittedName>
</protein>
<keyword evidence="3" id="KW-1185">Reference proteome</keyword>
<feature type="region of interest" description="Disordered" evidence="1">
    <location>
        <begin position="30"/>
        <end position="82"/>
    </location>
</feature>
<name>A0A371I863_MUCPR</name>
<dbReference type="Proteomes" id="UP000257109">
    <property type="component" value="Unassembled WGS sequence"/>
</dbReference>
<comment type="caution">
    <text evidence="2">The sequence shown here is derived from an EMBL/GenBank/DDBJ whole genome shotgun (WGS) entry which is preliminary data.</text>
</comment>
<feature type="non-terminal residue" evidence="2">
    <location>
        <position position="1"/>
    </location>
</feature>
<feature type="compositionally biased region" description="Polar residues" evidence="1">
    <location>
        <begin position="31"/>
        <end position="55"/>
    </location>
</feature>
<gene>
    <name evidence="2" type="ORF">CR513_04141</name>
</gene>
<dbReference type="EMBL" id="QJKJ01000682">
    <property type="protein sequence ID" value="RDY11226.1"/>
    <property type="molecule type" value="Genomic_DNA"/>
</dbReference>
<organism evidence="2 3">
    <name type="scientific">Mucuna pruriens</name>
    <name type="common">Velvet bean</name>
    <name type="synonym">Dolichos pruriens</name>
    <dbReference type="NCBI Taxonomy" id="157652"/>
    <lineage>
        <taxon>Eukaryota</taxon>
        <taxon>Viridiplantae</taxon>
        <taxon>Streptophyta</taxon>
        <taxon>Embryophyta</taxon>
        <taxon>Tracheophyta</taxon>
        <taxon>Spermatophyta</taxon>
        <taxon>Magnoliopsida</taxon>
        <taxon>eudicotyledons</taxon>
        <taxon>Gunneridae</taxon>
        <taxon>Pentapetalae</taxon>
        <taxon>rosids</taxon>
        <taxon>fabids</taxon>
        <taxon>Fabales</taxon>
        <taxon>Fabaceae</taxon>
        <taxon>Papilionoideae</taxon>
        <taxon>50 kb inversion clade</taxon>
        <taxon>NPAAA clade</taxon>
        <taxon>indigoferoid/millettioid clade</taxon>
        <taxon>Phaseoleae</taxon>
        <taxon>Mucuna</taxon>
    </lineage>
</organism>
<reference evidence="2" key="1">
    <citation type="submission" date="2018-05" db="EMBL/GenBank/DDBJ databases">
        <title>Draft genome of Mucuna pruriens seed.</title>
        <authorList>
            <person name="Nnadi N.E."/>
            <person name="Vos R."/>
            <person name="Hasami M.H."/>
            <person name="Devisetty U.K."/>
            <person name="Aguiy J.C."/>
        </authorList>
    </citation>
    <scope>NUCLEOTIDE SEQUENCE [LARGE SCALE GENOMIC DNA]</scope>
    <source>
        <strain evidence="2">JCA_2017</strain>
    </source>
</reference>
<proteinExistence type="predicted"/>
<evidence type="ECO:0000313" key="3">
    <source>
        <dbReference type="Proteomes" id="UP000257109"/>
    </source>
</evidence>